<feature type="transmembrane region" description="Helical" evidence="7">
    <location>
        <begin position="46"/>
        <end position="67"/>
    </location>
</feature>
<feature type="transmembrane region" description="Helical" evidence="7">
    <location>
        <begin position="6"/>
        <end position="25"/>
    </location>
</feature>
<keyword evidence="3 7" id="KW-1133">Transmembrane helix</keyword>
<accession>A0A0S2SJW4</accession>
<proteinExistence type="predicted"/>
<dbReference type="InterPro" id="IPR051689">
    <property type="entry name" value="Sterol_desaturase/TMEM195"/>
</dbReference>
<feature type="transmembrane region" description="Helical" evidence="7">
    <location>
        <begin position="132"/>
        <end position="151"/>
    </location>
</feature>
<dbReference type="KEGG" id="asr:WL1483_4738"/>
<protein>
    <submittedName>
        <fullName evidence="9">Sterol desaturase</fullName>
    </submittedName>
</protein>
<evidence type="ECO:0000259" key="8">
    <source>
        <dbReference type="Pfam" id="PF04116"/>
    </source>
</evidence>
<evidence type="ECO:0000256" key="3">
    <source>
        <dbReference type="ARBA" id="ARBA00022989"/>
    </source>
</evidence>
<dbReference type="InterPro" id="IPR006694">
    <property type="entry name" value="Fatty_acid_hydroxylase"/>
</dbReference>
<name>A0A0S2SJW4_9GAMM</name>
<gene>
    <name evidence="9" type="primary">agmO</name>
    <name evidence="9" type="ORF">WL1483_4738</name>
</gene>
<evidence type="ECO:0000256" key="1">
    <source>
        <dbReference type="ARBA" id="ARBA00004127"/>
    </source>
</evidence>
<dbReference type="GO" id="GO:0008610">
    <property type="term" value="P:lipid biosynthetic process"/>
    <property type="evidence" value="ECO:0007669"/>
    <property type="project" value="InterPro"/>
</dbReference>
<dbReference type="PANTHER" id="PTHR21624:SF1">
    <property type="entry name" value="ALKYLGLYCEROL MONOOXYGENASE"/>
    <property type="match status" value="1"/>
</dbReference>
<evidence type="ECO:0000256" key="2">
    <source>
        <dbReference type="ARBA" id="ARBA00022692"/>
    </source>
</evidence>
<keyword evidence="5" id="KW-0443">Lipid metabolism</keyword>
<evidence type="ECO:0000256" key="4">
    <source>
        <dbReference type="ARBA" id="ARBA00023002"/>
    </source>
</evidence>
<reference evidence="9 10" key="2">
    <citation type="journal article" date="2016" name="Genome Announc.">
        <title>Complete Genome Sequence of the Highly Virulent Aeromonas schubertii Strain WL1483, Isolated from Diseased Snakehead Fish (Channa argus) in China.</title>
        <authorList>
            <person name="Liu L."/>
            <person name="Li N."/>
            <person name="Zhang D."/>
            <person name="Fu X."/>
            <person name="Shi C."/>
            <person name="Lin Q."/>
            <person name="Hao G."/>
        </authorList>
    </citation>
    <scope>NUCLEOTIDE SEQUENCE [LARGE SCALE GENOMIC DNA]</scope>
    <source>
        <strain evidence="9 10">WL1483</strain>
    </source>
</reference>
<dbReference type="Proteomes" id="UP000058114">
    <property type="component" value="Chromosome"/>
</dbReference>
<dbReference type="GO" id="GO:0006643">
    <property type="term" value="P:membrane lipid metabolic process"/>
    <property type="evidence" value="ECO:0007669"/>
    <property type="project" value="TreeGrafter"/>
</dbReference>
<evidence type="ECO:0000313" key="9">
    <source>
        <dbReference type="EMBL" id="ALP42001.1"/>
    </source>
</evidence>
<dbReference type="EMBL" id="CP013067">
    <property type="protein sequence ID" value="ALP42001.1"/>
    <property type="molecule type" value="Genomic_DNA"/>
</dbReference>
<dbReference type="RefSeq" id="WP_060586672.1">
    <property type="nucleotide sequence ID" value="NZ_CP013067.1"/>
</dbReference>
<keyword evidence="2 7" id="KW-0812">Transmembrane</keyword>
<dbReference type="GO" id="GO:0016020">
    <property type="term" value="C:membrane"/>
    <property type="evidence" value="ECO:0007669"/>
    <property type="project" value="GOC"/>
</dbReference>
<evidence type="ECO:0000256" key="7">
    <source>
        <dbReference type="SAM" id="Phobius"/>
    </source>
</evidence>
<organism evidence="9 10">
    <name type="scientific">Aeromonas schubertii</name>
    <dbReference type="NCBI Taxonomy" id="652"/>
    <lineage>
        <taxon>Bacteria</taxon>
        <taxon>Pseudomonadati</taxon>
        <taxon>Pseudomonadota</taxon>
        <taxon>Gammaproteobacteria</taxon>
        <taxon>Aeromonadales</taxon>
        <taxon>Aeromonadaceae</taxon>
        <taxon>Aeromonas</taxon>
    </lineage>
</organism>
<feature type="domain" description="Fatty acid hydroxylase" evidence="8">
    <location>
        <begin position="85"/>
        <end position="219"/>
    </location>
</feature>
<evidence type="ECO:0000313" key="10">
    <source>
        <dbReference type="Proteomes" id="UP000058114"/>
    </source>
</evidence>
<dbReference type="PATRIC" id="fig|652.5.peg.2650"/>
<keyword evidence="4" id="KW-0560">Oxidoreductase</keyword>
<evidence type="ECO:0000256" key="6">
    <source>
        <dbReference type="ARBA" id="ARBA00023136"/>
    </source>
</evidence>
<dbReference type="AlphaFoldDB" id="A0A0S2SJW4"/>
<dbReference type="GO" id="GO:0012505">
    <property type="term" value="C:endomembrane system"/>
    <property type="evidence" value="ECO:0007669"/>
    <property type="project" value="UniProtKB-SubCell"/>
</dbReference>
<comment type="subcellular location">
    <subcellularLocation>
        <location evidence="1">Endomembrane system</location>
        <topology evidence="1">Multi-pass membrane protein</topology>
    </subcellularLocation>
</comment>
<dbReference type="Pfam" id="PF04116">
    <property type="entry name" value="FA_hydroxylase"/>
    <property type="match status" value="1"/>
</dbReference>
<dbReference type="PANTHER" id="PTHR21624">
    <property type="entry name" value="STEROL DESATURASE-RELATED PROTEIN"/>
    <property type="match status" value="1"/>
</dbReference>
<sequence length="290" mass="33948">MDLKLILLYLAPLFLLFIGAEMWYLHRHGERFPTARYQWRDLLANATLALMHQGGDLLAALLITHIYDAVWGWRLLDIPLTFWSVLLLFLLQDLCYWLFHFASHHVRWLWASHVVHHSSEHLNLSTAFRQSLMYPVSGMWLFWLPMILLGFPPEAVVATVLLSLAFQFFVHTQVIGRLGWLEWVLNTPSHHRVHHASNPGYIDRNFAGVLIIWDRLFGTFVEEDPATPCRYGITKPIHSFNPITLTFHEWRDMLREARPLPWRERLGVLFGPPLPRQHDSVPGKAIFREP</sequence>
<keyword evidence="6 7" id="KW-0472">Membrane</keyword>
<dbReference type="GO" id="GO:0005506">
    <property type="term" value="F:iron ion binding"/>
    <property type="evidence" value="ECO:0007669"/>
    <property type="project" value="InterPro"/>
</dbReference>
<reference evidence="10" key="1">
    <citation type="submission" date="2015-10" db="EMBL/GenBank/DDBJ databases">
        <title>Complete Genome Sequence of Aeromonas schubertii strain WL1483.</title>
        <authorList>
            <person name="Liu L."/>
        </authorList>
    </citation>
    <scope>NUCLEOTIDE SEQUENCE [LARGE SCALE GENOMIC DNA]</scope>
    <source>
        <strain evidence="10">WL1483</strain>
    </source>
</reference>
<evidence type="ECO:0000256" key="5">
    <source>
        <dbReference type="ARBA" id="ARBA00023098"/>
    </source>
</evidence>
<dbReference type="GO" id="GO:0050479">
    <property type="term" value="F:glyceryl-ether monooxygenase activity"/>
    <property type="evidence" value="ECO:0007669"/>
    <property type="project" value="TreeGrafter"/>
</dbReference>
<feature type="transmembrane region" description="Helical" evidence="7">
    <location>
        <begin position="79"/>
        <end position="99"/>
    </location>
</feature>